<evidence type="ECO:0000313" key="3">
    <source>
        <dbReference type="Proteomes" id="UP000027590"/>
    </source>
</evidence>
<feature type="chain" id="PRO_5031405495" evidence="1">
    <location>
        <begin position="23"/>
        <end position="314"/>
    </location>
</feature>
<reference evidence="2 3" key="1">
    <citation type="journal article" date="2014" name="Genome Biol. Evol.">
        <title>Acetic acid bacteria genomes reveal functional traits for adaptation to life in insect guts.</title>
        <authorList>
            <person name="Chouaia B."/>
            <person name="Gaiarsa S."/>
            <person name="Crotti E."/>
            <person name="Comandatore F."/>
            <person name="Degli Esposti M."/>
            <person name="Ricci I."/>
            <person name="Alma A."/>
            <person name="Favia G."/>
            <person name="Bandi C."/>
            <person name="Daffonchio D."/>
        </authorList>
    </citation>
    <scope>NUCLEOTIDE SEQUENCE [LARGE SCALE GENOMIC DNA]</scope>
    <source>
        <strain evidence="3">AM169</strain>
    </source>
</reference>
<accession>A0A7U7G599</accession>
<dbReference type="AlphaFoldDB" id="A0A7U7G599"/>
<sequence length="314" mass="34985">MMGKDMLPLGLVACFLALPAQAMDDMAGSARPGQTMAHDMSGMAMGDMDMSDMADMEMPTTAPPAVQKAPPAPHQVRKKTPHVVYRAVDAPGPVVDIGHHMQAMDMGRWFHGVLDEFEGRYQAGGRSSLRWDGEAWYGGDYNRLWLKSEGTMTKGRVRDGDQELLYSRAISTYFNLQGGLRLDLDSGPTRAWGAVGVEGLALYQFEVQATGYFSDRGVAGRFEGSYDILLTNRLILQPQVELNLYSRADPRRQVGSGLSDIDTGLRLRYEVWRKMAPYVAVTYDSPLTQGRHMARKRGERASEARFTFGIRSWF</sequence>
<dbReference type="GO" id="GO:0009279">
    <property type="term" value="C:cell outer membrane"/>
    <property type="evidence" value="ECO:0007669"/>
    <property type="project" value="InterPro"/>
</dbReference>
<evidence type="ECO:0000313" key="2">
    <source>
        <dbReference type="EMBL" id="CDG33400.1"/>
    </source>
</evidence>
<dbReference type="EMBL" id="CBLY010000004">
    <property type="protein sequence ID" value="CDG33400.1"/>
    <property type="molecule type" value="Genomic_DNA"/>
</dbReference>
<dbReference type="InterPro" id="IPR007939">
    <property type="entry name" value="Cu-R_B_prcur"/>
</dbReference>
<dbReference type="Pfam" id="PF05275">
    <property type="entry name" value="CopB"/>
    <property type="match status" value="1"/>
</dbReference>
<gene>
    <name evidence="2" type="ORF">SACS_0662</name>
</gene>
<dbReference type="Proteomes" id="UP000027590">
    <property type="component" value="Unassembled WGS sequence"/>
</dbReference>
<feature type="signal peptide" evidence="1">
    <location>
        <begin position="1"/>
        <end position="22"/>
    </location>
</feature>
<proteinExistence type="predicted"/>
<reference evidence="2 3" key="2">
    <citation type="journal article" date="2014" name="PLoS ONE">
        <title>Evolution of mitochondria reconstructed from the energy metabolism of living bacteria.</title>
        <authorList>
            <person name="Degli Esposti M."/>
            <person name="Chouaia B."/>
            <person name="Comandatore F."/>
            <person name="Crotti E."/>
            <person name="Sassera D."/>
            <person name="Lievens P.M."/>
            <person name="Daffonchio D."/>
            <person name="Bandi C."/>
        </authorList>
    </citation>
    <scope>NUCLEOTIDE SEQUENCE [LARGE SCALE GENOMIC DNA]</scope>
    <source>
        <strain evidence="3">AM169</strain>
    </source>
</reference>
<evidence type="ECO:0000256" key="1">
    <source>
        <dbReference type="SAM" id="SignalP"/>
    </source>
</evidence>
<keyword evidence="1" id="KW-0732">Signal</keyword>
<name>A0A7U7G599_9PROT</name>
<comment type="caution">
    <text evidence="2">The sequence shown here is derived from an EMBL/GenBank/DDBJ whole genome shotgun (WGS) entry which is preliminary data.</text>
</comment>
<dbReference type="GO" id="GO:0006878">
    <property type="term" value="P:intracellular copper ion homeostasis"/>
    <property type="evidence" value="ECO:0007669"/>
    <property type="project" value="InterPro"/>
</dbReference>
<dbReference type="GO" id="GO:0005507">
    <property type="term" value="F:copper ion binding"/>
    <property type="evidence" value="ECO:0007669"/>
    <property type="project" value="InterPro"/>
</dbReference>
<organism evidence="2 3">
    <name type="scientific">Parasaccharibacter apium</name>
    <dbReference type="NCBI Taxonomy" id="1510841"/>
    <lineage>
        <taxon>Bacteria</taxon>
        <taxon>Pseudomonadati</taxon>
        <taxon>Pseudomonadota</taxon>
        <taxon>Alphaproteobacteria</taxon>
        <taxon>Acetobacterales</taxon>
        <taxon>Acetobacteraceae</taxon>
        <taxon>Parasaccharibacter</taxon>
    </lineage>
</organism>
<protein>
    <submittedName>
        <fullName evidence="2">Copper resistance protein B</fullName>
    </submittedName>
</protein>